<dbReference type="Proteomes" id="UP001590951">
    <property type="component" value="Unassembled WGS sequence"/>
</dbReference>
<comment type="subcellular location">
    <subcellularLocation>
        <location evidence="1">Membrane</location>
        <topology evidence="1">Multi-pass membrane protein</topology>
    </subcellularLocation>
</comment>
<evidence type="ECO:0000256" key="1">
    <source>
        <dbReference type="ARBA" id="ARBA00004141"/>
    </source>
</evidence>
<proteinExistence type="inferred from homology"/>
<feature type="transmembrane region" description="Helical" evidence="6">
    <location>
        <begin position="115"/>
        <end position="143"/>
    </location>
</feature>
<evidence type="ECO:0000313" key="8">
    <source>
        <dbReference type="EMBL" id="KAL2055362.1"/>
    </source>
</evidence>
<evidence type="ECO:0000313" key="9">
    <source>
        <dbReference type="Proteomes" id="UP001590951"/>
    </source>
</evidence>
<dbReference type="Pfam" id="PF20684">
    <property type="entry name" value="Fung_rhodopsin"/>
    <property type="match status" value="1"/>
</dbReference>
<feature type="domain" description="Rhodopsin" evidence="7">
    <location>
        <begin position="27"/>
        <end position="177"/>
    </location>
</feature>
<feature type="transmembrane region" description="Helical" evidence="6">
    <location>
        <begin position="82"/>
        <end position="103"/>
    </location>
</feature>
<keyword evidence="2 6" id="KW-0812">Transmembrane</keyword>
<keyword evidence="3 6" id="KW-1133">Transmembrane helix</keyword>
<dbReference type="PANTHER" id="PTHR33048">
    <property type="entry name" value="PTH11-LIKE INTEGRAL MEMBRANE PROTEIN (AFU_ORTHOLOGUE AFUA_5G11245)"/>
    <property type="match status" value="1"/>
</dbReference>
<evidence type="ECO:0000256" key="3">
    <source>
        <dbReference type="ARBA" id="ARBA00022989"/>
    </source>
</evidence>
<organism evidence="8 9">
    <name type="scientific">Lepraria finkii</name>
    <dbReference type="NCBI Taxonomy" id="1340010"/>
    <lineage>
        <taxon>Eukaryota</taxon>
        <taxon>Fungi</taxon>
        <taxon>Dikarya</taxon>
        <taxon>Ascomycota</taxon>
        <taxon>Pezizomycotina</taxon>
        <taxon>Lecanoromycetes</taxon>
        <taxon>OSLEUM clade</taxon>
        <taxon>Lecanoromycetidae</taxon>
        <taxon>Lecanorales</taxon>
        <taxon>Lecanorineae</taxon>
        <taxon>Stereocaulaceae</taxon>
        <taxon>Lepraria</taxon>
    </lineage>
</organism>
<evidence type="ECO:0000259" key="7">
    <source>
        <dbReference type="Pfam" id="PF20684"/>
    </source>
</evidence>
<keyword evidence="9" id="KW-1185">Reference proteome</keyword>
<dbReference type="InterPro" id="IPR052337">
    <property type="entry name" value="SAT4-like"/>
</dbReference>
<sequence>MFVAIRTIIRCYVFRRDDIRNIHVYFASDACVYLAIVALISMAILYSLVMGDIFEVDRVTAGQEKPGPGFQQRGNFFLRCQFALICLFWTSVWSVNVSILLFYRTLFNKLRMFKICWWLVLSFVGATYLACWGTQLASCWQIWTYFNLGSCDTEADTDRSNNSLYVTAAIDLFSDFMSKSPGN</sequence>
<accession>A0ABR4BBX4</accession>
<feature type="transmembrane region" description="Helical" evidence="6">
    <location>
        <begin position="24"/>
        <end position="49"/>
    </location>
</feature>
<reference evidence="8 9" key="1">
    <citation type="submission" date="2024-09" db="EMBL/GenBank/DDBJ databases">
        <title>Rethinking Asexuality: The Enigmatic Case of Functional Sexual Genes in Lepraria (Stereocaulaceae).</title>
        <authorList>
            <person name="Doellman M."/>
            <person name="Sun Y."/>
            <person name="Barcenas-Pena A."/>
            <person name="Lumbsch H.T."/>
            <person name="Grewe F."/>
        </authorList>
    </citation>
    <scope>NUCLEOTIDE SEQUENCE [LARGE SCALE GENOMIC DNA]</scope>
    <source>
        <strain evidence="8 9">Grewe 0041</strain>
    </source>
</reference>
<evidence type="ECO:0000256" key="6">
    <source>
        <dbReference type="SAM" id="Phobius"/>
    </source>
</evidence>
<evidence type="ECO:0000256" key="4">
    <source>
        <dbReference type="ARBA" id="ARBA00023136"/>
    </source>
</evidence>
<keyword evidence="4 6" id="KW-0472">Membrane</keyword>
<dbReference type="EMBL" id="JBHFEH010000011">
    <property type="protein sequence ID" value="KAL2055362.1"/>
    <property type="molecule type" value="Genomic_DNA"/>
</dbReference>
<protein>
    <recommendedName>
        <fullName evidence="7">Rhodopsin domain-containing protein</fullName>
    </recommendedName>
</protein>
<comment type="similarity">
    <text evidence="5">Belongs to the SAT4 family.</text>
</comment>
<comment type="caution">
    <text evidence="8">The sequence shown here is derived from an EMBL/GenBank/DDBJ whole genome shotgun (WGS) entry which is preliminary data.</text>
</comment>
<name>A0ABR4BBX4_9LECA</name>
<evidence type="ECO:0000256" key="2">
    <source>
        <dbReference type="ARBA" id="ARBA00022692"/>
    </source>
</evidence>
<evidence type="ECO:0000256" key="5">
    <source>
        <dbReference type="ARBA" id="ARBA00038359"/>
    </source>
</evidence>
<dbReference type="InterPro" id="IPR049326">
    <property type="entry name" value="Rhodopsin_dom_fungi"/>
</dbReference>
<dbReference type="PANTHER" id="PTHR33048:SF162">
    <property type="entry name" value="SATRATOXIN BIOSYNTHESIS SC1 CLUSTER PROTEIN 4"/>
    <property type="match status" value="1"/>
</dbReference>
<gene>
    <name evidence="8" type="ORF">ABVK25_004170</name>
</gene>